<dbReference type="EMBL" id="AEUU02000001">
    <property type="protein sequence ID" value="EGJ27132.1"/>
    <property type="molecule type" value="Genomic_DNA"/>
</dbReference>
<comment type="pathway">
    <text evidence="8">Amino-acid biosynthesis; L-proline biosynthesis; L-glutamate 5-semialdehyde from L-glutamate: step 1/2.</text>
</comment>
<comment type="function">
    <text evidence="8">Catalyzes the transfer of a phosphate group to glutamate to form L-glutamate 5-phosphate.</text>
</comment>
<dbReference type="InterPro" id="IPR036393">
    <property type="entry name" value="AceGlu_kinase-like_sf"/>
</dbReference>
<feature type="binding site" evidence="8">
    <location>
        <begin position="200"/>
        <end position="201"/>
    </location>
    <ligand>
        <name>ATP</name>
        <dbReference type="ChEBI" id="CHEBI:30616"/>
    </ligand>
</feature>
<keyword evidence="2 8" id="KW-0028">Amino-acid biosynthesis</keyword>
<dbReference type="Proteomes" id="UP000005356">
    <property type="component" value="Unassembled WGS sequence"/>
</dbReference>
<dbReference type="PRINTS" id="PR00474">
    <property type="entry name" value="GLU5KINASE"/>
</dbReference>
<feature type="binding site" evidence="8">
    <location>
        <begin position="242"/>
        <end position="248"/>
    </location>
    <ligand>
        <name>ATP</name>
        <dbReference type="ChEBI" id="CHEBI:30616"/>
    </ligand>
</feature>
<dbReference type="PANTHER" id="PTHR43654:SF1">
    <property type="entry name" value="ISOPENTENYL PHOSPHATE KINASE"/>
    <property type="match status" value="1"/>
</dbReference>
<evidence type="ECO:0000256" key="4">
    <source>
        <dbReference type="ARBA" id="ARBA00022679"/>
    </source>
</evidence>
<dbReference type="InterPro" id="IPR001048">
    <property type="entry name" value="Asp/Glu/Uridylate_kinase"/>
</dbReference>
<keyword evidence="11" id="KW-1185">Reference proteome</keyword>
<keyword evidence="5 8" id="KW-0547">Nucleotide-binding</keyword>
<dbReference type="InterPro" id="IPR001057">
    <property type="entry name" value="Glu/AcGlu_kinase"/>
</dbReference>
<dbReference type="InterPro" id="IPR005715">
    <property type="entry name" value="Glu_5kinase/COase_Synthase"/>
</dbReference>
<dbReference type="InterPro" id="IPR019797">
    <property type="entry name" value="Glutamate_5-kinase_CS"/>
</dbReference>
<evidence type="ECO:0000256" key="5">
    <source>
        <dbReference type="ARBA" id="ARBA00022741"/>
    </source>
</evidence>
<proteinExistence type="inferred from homology"/>
<sequence>MMKRNFKTVKRIVIKIGTSSLVQMDGKINLEKIDQLAFVIASLMNKGKEVILVSSGAMAFVIASLMNKGKEVILVSSGAMGFGLDMLKMAKRPSELAKQQAVSSVGQVAMMSLYSQIFSHYQKNVSQILLTRDVVIFPESLLNVTNAFESLLKLGILPIVNENDAVSVDEMDHATKFGDNDRLSAVVAKITKADLLIMLSDIDGLFDKNPTLYEDAKLRHLVTEITEEIILSAGGAGSKFGTGGMLSKVQSAQMIFENNSQMVLMNGKNPRDILRLLDGKEIGTWFIKEERKENGLN</sequence>
<comment type="catalytic activity">
    <reaction evidence="8">
        <text>L-glutamate + ATP = L-glutamyl 5-phosphate + ADP</text>
        <dbReference type="Rhea" id="RHEA:14877"/>
        <dbReference type="ChEBI" id="CHEBI:29985"/>
        <dbReference type="ChEBI" id="CHEBI:30616"/>
        <dbReference type="ChEBI" id="CHEBI:58274"/>
        <dbReference type="ChEBI" id="CHEBI:456216"/>
        <dbReference type="EC" id="2.7.2.11"/>
    </reaction>
</comment>
<evidence type="ECO:0000256" key="2">
    <source>
        <dbReference type="ARBA" id="ARBA00022605"/>
    </source>
</evidence>
<dbReference type="GO" id="GO:0004349">
    <property type="term" value="F:glutamate 5-kinase activity"/>
    <property type="evidence" value="ECO:0007669"/>
    <property type="project" value="UniProtKB-EC"/>
</dbReference>
<evidence type="ECO:0000256" key="6">
    <source>
        <dbReference type="ARBA" id="ARBA00022777"/>
    </source>
</evidence>
<dbReference type="Gene3D" id="3.40.1160.10">
    <property type="entry name" value="Acetylglutamate kinase-like"/>
    <property type="match status" value="2"/>
</dbReference>
<dbReference type="NCBIfam" id="TIGR01027">
    <property type="entry name" value="proB"/>
    <property type="match status" value="1"/>
</dbReference>
<dbReference type="EC" id="2.7.2.11" evidence="8"/>
<evidence type="ECO:0000259" key="9">
    <source>
        <dbReference type="Pfam" id="PF00696"/>
    </source>
</evidence>
<feature type="binding site" evidence="8">
    <location>
        <position position="15"/>
    </location>
    <ligand>
        <name>ATP</name>
        <dbReference type="ChEBI" id="CHEBI:30616"/>
    </ligand>
</feature>
<feature type="binding site" evidence="8">
    <location>
        <position position="77"/>
    </location>
    <ligand>
        <name>substrate</name>
    </ligand>
</feature>
<dbReference type="RefSeq" id="WP_003083833.1">
    <property type="nucleotide sequence ID" value="NZ_AEUU02000001.1"/>
</dbReference>
<feature type="domain" description="Aspartate/glutamate/uridylate kinase" evidence="9">
    <location>
        <begin position="10"/>
        <end position="264"/>
    </location>
</feature>
<dbReference type="PANTHER" id="PTHR43654">
    <property type="entry name" value="GLUTAMATE 5-KINASE"/>
    <property type="match status" value="1"/>
</dbReference>
<evidence type="ECO:0000256" key="1">
    <source>
        <dbReference type="ARBA" id="ARBA00022490"/>
    </source>
</evidence>
<keyword evidence="1 8" id="KW-0963">Cytoplasm</keyword>
<evidence type="ECO:0000256" key="8">
    <source>
        <dbReference type="HAMAP-Rule" id="MF_00456"/>
    </source>
</evidence>
<dbReference type="SUPFAM" id="SSF53633">
    <property type="entry name" value="Carbamate kinase-like"/>
    <property type="match status" value="2"/>
</dbReference>
<feature type="binding site" evidence="8">
    <location>
        <position position="180"/>
    </location>
    <ligand>
        <name>substrate</name>
    </ligand>
</feature>
<reference evidence="10 11" key="1">
    <citation type="journal article" date="2014" name="Int. J. Syst. Evol. Microbiol.">
        <title>Phylogenomics and the dynamic genome evolution of the genus Streptococcus.</title>
        <authorList>
            <consortium name="The Broad Institute Genome Sequencing Platform"/>
            <person name="Richards V.P."/>
            <person name="Palmer S.R."/>
            <person name="Pavinski Bitar P.D."/>
            <person name="Qin X."/>
            <person name="Weinstock G.M."/>
            <person name="Highlander S.K."/>
            <person name="Town C.D."/>
            <person name="Burne R.A."/>
            <person name="Stanhope M.J."/>
        </authorList>
    </citation>
    <scope>NUCLEOTIDE SEQUENCE [LARGE SCALE GENOMIC DNA]</scope>
    <source>
        <strain evidence="10 11">Jelinkova 176</strain>
    </source>
</reference>
<dbReference type="PROSITE" id="PS00902">
    <property type="entry name" value="GLUTAMATE_5_KINASE"/>
    <property type="match status" value="1"/>
</dbReference>
<keyword evidence="7 8" id="KW-0067">ATP-binding</keyword>
<dbReference type="PIRSF" id="PIRSF000729">
    <property type="entry name" value="GK"/>
    <property type="match status" value="1"/>
</dbReference>
<evidence type="ECO:0000313" key="11">
    <source>
        <dbReference type="Proteomes" id="UP000005356"/>
    </source>
</evidence>
<comment type="similarity">
    <text evidence="8">Belongs to the glutamate 5-kinase family.</text>
</comment>
<dbReference type="Pfam" id="PF00696">
    <property type="entry name" value="AA_kinase"/>
    <property type="match status" value="1"/>
</dbReference>
<dbReference type="HAMAP" id="MF_00456">
    <property type="entry name" value="ProB"/>
    <property type="match status" value="1"/>
</dbReference>
<organism evidence="10 11">
    <name type="scientific">Streptococcus porcinus str. Jelinkova 176</name>
    <dbReference type="NCBI Taxonomy" id="873448"/>
    <lineage>
        <taxon>Bacteria</taxon>
        <taxon>Bacillati</taxon>
        <taxon>Bacillota</taxon>
        <taxon>Bacilli</taxon>
        <taxon>Lactobacillales</taxon>
        <taxon>Streptococcaceae</taxon>
        <taxon>Streptococcus</taxon>
    </lineage>
</organism>
<dbReference type="CDD" id="cd04242">
    <property type="entry name" value="AAK_G5K_ProB"/>
    <property type="match status" value="1"/>
</dbReference>
<keyword evidence="6 8" id="KW-0418">Kinase</keyword>
<keyword evidence="3 8" id="KW-0641">Proline biosynthesis</keyword>
<feature type="binding site" evidence="8">
    <location>
        <position position="164"/>
    </location>
    <ligand>
        <name>substrate</name>
    </ligand>
</feature>
<name>A0ABP2L0N9_STRPO</name>
<comment type="caution">
    <text evidence="10">The sequence shown here is derived from an EMBL/GenBank/DDBJ whole genome shotgun (WGS) entry which is preliminary data.</text>
</comment>
<comment type="subcellular location">
    <subcellularLocation>
        <location evidence="8">Cytoplasm</location>
    </subcellularLocation>
</comment>
<gene>
    <name evidence="8 10" type="primary">proB</name>
    <name evidence="10" type="ORF">STRPO_0987</name>
</gene>
<evidence type="ECO:0000313" key="10">
    <source>
        <dbReference type="EMBL" id="EGJ27132.1"/>
    </source>
</evidence>
<accession>A0ABP2L0N9</accession>
<dbReference type="InterPro" id="IPR011529">
    <property type="entry name" value="Glu_5kinase"/>
</dbReference>
<evidence type="ECO:0000256" key="7">
    <source>
        <dbReference type="ARBA" id="ARBA00022840"/>
    </source>
</evidence>
<keyword evidence="4 8" id="KW-0808">Transferase</keyword>
<protein>
    <recommendedName>
        <fullName evidence="8">Glutamate 5-kinase</fullName>
        <ecNumber evidence="8">2.7.2.11</ecNumber>
    </recommendedName>
    <alternativeName>
        <fullName evidence="8">Gamma-glutamyl kinase</fullName>
        <shortName evidence="8">GK</shortName>
    </alternativeName>
</protein>
<dbReference type="InterPro" id="IPR041739">
    <property type="entry name" value="G5K_ProB"/>
</dbReference>
<evidence type="ECO:0000256" key="3">
    <source>
        <dbReference type="ARBA" id="ARBA00022650"/>
    </source>
</evidence>